<proteinExistence type="predicted"/>
<dbReference type="InterPro" id="IPR000014">
    <property type="entry name" value="PAS"/>
</dbReference>
<dbReference type="SUPFAM" id="SSF55781">
    <property type="entry name" value="GAF domain-like"/>
    <property type="match status" value="1"/>
</dbReference>
<dbReference type="InterPro" id="IPR035965">
    <property type="entry name" value="PAS-like_dom_sf"/>
</dbReference>
<dbReference type="Gene3D" id="3.30.450.20">
    <property type="entry name" value="PAS domain"/>
    <property type="match status" value="1"/>
</dbReference>
<dbReference type="InterPro" id="IPR037522">
    <property type="entry name" value="HD_GYP_dom"/>
</dbReference>
<evidence type="ECO:0000259" key="2">
    <source>
        <dbReference type="PROSITE" id="PS51832"/>
    </source>
</evidence>
<dbReference type="Pfam" id="PF13487">
    <property type="entry name" value="HD_5"/>
    <property type="match status" value="1"/>
</dbReference>
<keyword evidence="4" id="KW-1185">Reference proteome</keyword>
<evidence type="ECO:0000259" key="1">
    <source>
        <dbReference type="PROSITE" id="PS50112"/>
    </source>
</evidence>
<evidence type="ECO:0000313" key="3">
    <source>
        <dbReference type="EMBL" id="MFC6236480.1"/>
    </source>
</evidence>
<dbReference type="InterPro" id="IPR029016">
    <property type="entry name" value="GAF-like_dom_sf"/>
</dbReference>
<dbReference type="SMART" id="SM00091">
    <property type="entry name" value="PAS"/>
    <property type="match status" value="1"/>
</dbReference>
<dbReference type="EMBL" id="JBHSTI010000002">
    <property type="protein sequence ID" value="MFC6236480.1"/>
    <property type="molecule type" value="Genomic_DNA"/>
</dbReference>
<dbReference type="CDD" id="cd00130">
    <property type="entry name" value="PAS"/>
    <property type="match status" value="1"/>
</dbReference>
<dbReference type="Pfam" id="PF08448">
    <property type="entry name" value="PAS_4"/>
    <property type="match status" value="1"/>
</dbReference>
<dbReference type="Gene3D" id="3.30.450.40">
    <property type="match status" value="1"/>
</dbReference>
<dbReference type="InterPro" id="IPR003018">
    <property type="entry name" value="GAF"/>
</dbReference>
<feature type="domain" description="PAS" evidence="1">
    <location>
        <begin position="30"/>
        <end position="85"/>
    </location>
</feature>
<dbReference type="InterPro" id="IPR052020">
    <property type="entry name" value="Cyclic_di-GMP/3'3'-cGAMP_PDE"/>
</dbReference>
<reference evidence="4" key="1">
    <citation type="journal article" date="2019" name="Int. J. Syst. Evol. Microbiol.">
        <title>The Global Catalogue of Microorganisms (GCM) 10K type strain sequencing project: providing services to taxonomists for standard genome sequencing and annotation.</title>
        <authorList>
            <consortium name="The Broad Institute Genomics Platform"/>
            <consortium name="The Broad Institute Genome Sequencing Center for Infectious Disease"/>
            <person name="Wu L."/>
            <person name="Ma J."/>
        </authorList>
    </citation>
    <scope>NUCLEOTIDE SEQUENCE [LARGE SCALE GENOMIC DNA]</scope>
    <source>
        <strain evidence="4">CGMCC 4.7317</strain>
    </source>
</reference>
<dbReference type="PROSITE" id="PS50112">
    <property type="entry name" value="PAS"/>
    <property type="match status" value="1"/>
</dbReference>
<dbReference type="RefSeq" id="WP_386763525.1">
    <property type="nucleotide sequence ID" value="NZ_JBHSTI010000002.1"/>
</dbReference>
<dbReference type="CDD" id="cd00077">
    <property type="entry name" value="HDc"/>
    <property type="match status" value="1"/>
</dbReference>
<evidence type="ECO:0000313" key="4">
    <source>
        <dbReference type="Proteomes" id="UP001596138"/>
    </source>
</evidence>
<dbReference type="SUPFAM" id="SSF109604">
    <property type="entry name" value="HD-domain/PDEase-like"/>
    <property type="match status" value="1"/>
</dbReference>
<dbReference type="Pfam" id="PF13185">
    <property type="entry name" value="GAF_2"/>
    <property type="match status" value="1"/>
</dbReference>
<dbReference type="PANTHER" id="PTHR45228">
    <property type="entry name" value="CYCLIC DI-GMP PHOSPHODIESTERASE TM_0186-RELATED"/>
    <property type="match status" value="1"/>
</dbReference>
<dbReference type="Gene3D" id="1.10.3210.10">
    <property type="entry name" value="Hypothetical protein af1432"/>
    <property type="match status" value="1"/>
</dbReference>
<sequence length="497" mass="54050">MGARPVTAHLPRRSTGLDDLRLIADQGDVIYQTTPDGVIEWVAPNVTDLLGWKPEELTGHSIMAFVHPDDVERVLAERARLYTEDAVIDRLSCRVRAAGGGYRHVTIRARPSHDAQGQVVGAFAAIRDTHEATSTLRALATLSRGNGVLVRARDEQGLLDDMCSTAVEAGSYALAWYGRAVTDERRTVQPVARAGELAGYVDEVVITWDDSATGRGPTGTAIRTRRTQVKQSFVDADYSPWREAAESRGIRSSISLPVDVDGVTDGALMVYAYEQHAFDQVSQGLLEDLAADIGYGIERLRDAVRLTEALKSSVFVLAAAVESRDPYTAGHQSHVGVLAEAIGRDLGLDEDRIQGLVLGASIHDLGKISISHSTLGKTGPLTGDEWEVLKAHPTTGWTIASRFPWPWPIAEMIHQHHERMDGTGYPLGLRGDAILLESRIIAVADLYEAMANDRPYRTAPGDTRARAVLSEGRGSLFDADVVDAFERVVARGFTFPT</sequence>
<protein>
    <submittedName>
        <fullName evidence="3">HD domain-containing phosphohydrolase</fullName>
    </submittedName>
</protein>
<dbReference type="Proteomes" id="UP001596138">
    <property type="component" value="Unassembled WGS sequence"/>
</dbReference>
<dbReference type="SMART" id="SM00471">
    <property type="entry name" value="HDc"/>
    <property type="match status" value="1"/>
</dbReference>
<organism evidence="3 4">
    <name type="scientific">Longivirga aurantiaca</name>
    <dbReference type="NCBI Taxonomy" id="1837743"/>
    <lineage>
        <taxon>Bacteria</taxon>
        <taxon>Bacillati</taxon>
        <taxon>Actinomycetota</taxon>
        <taxon>Actinomycetes</taxon>
        <taxon>Sporichthyales</taxon>
        <taxon>Sporichthyaceae</taxon>
        <taxon>Longivirga</taxon>
    </lineage>
</organism>
<comment type="caution">
    <text evidence="3">The sequence shown here is derived from an EMBL/GenBank/DDBJ whole genome shotgun (WGS) entry which is preliminary data.</text>
</comment>
<accession>A0ABW1SWV9</accession>
<gene>
    <name evidence="3" type="ORF">ACFQGU_01220</name>
</gene>
<dbReference type="InterPro" id="IPR003607">
    <property type="entry name" value="HD/PDEase_dom"/>
</dbReference>
<dbReference type="SUPFAM" id="SSF55785">
    <property type="entry name" value="PYP-like sensor domain (PAS domain)"/>
    <property type="match status" value="1"/>
</dbReference>
<dbReference type="PROSITE" id="PS51832">
    <property type="entry name" value="HD_GYP"/>
    <property type="match status" value="1"/>
</dbReference>
<name>A0ABW1SWV9_9ACTN</name>
<dbReference type="NCBIfam" id="TIGR00229">
    <property type="entry name" value="sensory_box"/>
    <property type="match status" value="1"/>
</dbReference>
<feature type="domain" description="HD-GYP" evidence="2">
    <location>
        <begin position="306"/>
        <end position="497"/>
    </location>
</feature>
<dbReference type="InterPro" id="IPR013656">
    <property type="entry name" value="PAS_4"/>
</dbReference>